<dbReference type="RefSeq" id="WP_059727525.1">
    <property type="nucleotide sequence ID" value="NZ_LOYH01000008.1"/>
</dbReference>
<dbReference type="Pfam" id="PF13450">
    <property type="entry name" value="NAD_binding_8"/>
    <property type="match status" value="1"/>
</dbReference>
<evidence type="ECO:0000259" key="2">
    <source>
        <dbReference type="Pfam" id="PF01593"/>
    </source>
</evidence>
<dbReference type="SUPFAM" id="SSF54373">
    <property type="entry name" value="FAD-linked reductases, C-terminal domain"/>
    <property type="match status" value="1"/>
</dbReference>
<dbReference type="Proteomes" id="UP000069001">
    <property type="component" value="Unassembled WGS sequence"/>
</dbReference>
<dbReference type="PANTHER" id="PTHR43563:SF1">
    <property type="entry name" value="AMINE OXIDASE [FLAVIN-CONTAINING] B"/>
    <property type="match status" value="1"/>
</dbReference>
<dbReference type="InterPro" id="IPR050703">
    <property type="entry name" value="Flavin_MAO"/>
</dbReference>
<proteinExistence type="inferred from homology"/>
<dbReference type="EMBL" id="LOYH01000008">
    <property type="protein sequence ID" value="KVK88946.1"/>
    <property type="molecule type" value="Genomic_DNA"/>
</dbReference>
<accession>A0A103ZZI5</accession>
<feature type="domain" description="Amine oxidase" evidence="2">
    <location>
        <begin position="123"/>
        <end position="364"/>
    </location>
</feature>
<comment type="similarity">
    <text evidence="1">Belongs to the flavin monoamine oxidase family.</text>
</comment>
<dbReference type="InterPro" id="IPR002937">
    <property type="entry name" value="Amino_oxidase"/>
</dbReference>
<dbReference type="Gene3D" id="3.50.50.60">
    <property type="entry name" value="FAD/NAD(P)-binding domain"/>
    <property type="match status" value="2"/>
</dbReference>
<sequence length="387" mass="41984">METTRIVIVGAGLSGLYAAYLLEQQGIGDYVLLEARARPGGRIMSASRAGAPGPMGVGASNNVNRFDLGPTWFWPDLQPRLDRLVRRLGLERFAQHETGDMLVERVSNEPPMRMRGYAALPRSMRLVGGMGALTDALQRSLPTARLAIGKQVRQIRRTQTHVELDAGDSEGQVTTYRAELVLLAVPPRLAVATIEFAPALPDALQRSWNDTATWMAPHAKYLAVYDTPFWRERGLSGEARSTCGPLVEIHDASMPGGDAALFGFVGMSAQARKRLSYDELCNRCREQLTRMFGSQALRPREEIIKDWAEDPLTATESDQNGGAGHPAAPAARAESGVWRDALIGIASEWSLQFPGYVAGAIDAASMGVSAVLGLASFDAISAHRRCN</sequence>
<evidence type="ECO:0000256" key="1">
    <source>
        <dbReference type="ARBA" id="ARBA00005995"/>
    </source>
</evidence>
<organism evidence="3 4">
    <name type="scientific">Burkholderia cepacia</name>
    <name type="common">Pseudomonas cepacia</name>
    <dbReference type="NCBI Taxonomy" id="292"/>
    <lineage>
        <taxon>Bacteria</taxon>
        <taxon>Pseudomonadati</taxon>
        <taxon>Pseudomonadota</taxon>
        <taxon>Betaproteobacteria</taxon>
        <taxon>Burkholderiales</taxon>
        <taxon>Burkholderiaceae</taxon>
        <taxon>Burkholderia</taxon>
        <taxon>Burkholderia cepacia complex</taxon>
    </lineage>
</organism>
<evidence type="ECO:0000313" key="3">
    <source>
        <dbReference type="EMBL" id="KVK88946.1"/>
    </source>
</evidence>
<protein>
    <submittedName>
        <fullName evidence="3">Amine oxidase</fullName>
    </submittedName>
</protein>
<name>A0A103ZZI5_BURCE</name>
<comment type="caution">
    <text evidence="3">The sequence shown here is derived from an EMBL/GenBank/DDBJ whole genome shotgun (WGS) entry which is preliminary data.</text>
</comment>
<dbReference type="SUPFAM" id="SSF51905">
    <property type="entry name" value="FAD/NAD(P)-binding domain"/>
    <property type="match status" value="1"/>
</dbReference>
<dbReference type="AlphaFoldDB" id="A0A103ZZI5"/>
<dbReference type="PANTHER" id="PTHR43563">
    <property type="entry name" value="AMINE OXIDASE"/>
    <property type="match status" value="1"/>
</dbReference>
<dbReference type="InterPro" id="IPR036188">
    <property type="entry name" value="FAD/NAD-bd_sf"/>
</dbReference>
<reference evidence="3 4" key="1">
    <citation type="submission" date="2015-11" db="EMBL/GenBank/DDBJ databases">
        <title>Expanding the genomic diversity of Burkholderia species for the development of highly accurate diagnostics.</title>
        <authorList>
            <person name="Sahl J."/>
            <person name="Keim P."/>
            <person name="Wagner D."/>
        </authorList>
    </citation>
    <scope>NUCLEOTIDE SEQUENCE [LARGE SCALE GENOMIC DNA]</scope>
    <source>
        <strain evidence="3 4">MSMB1302</strain>
    </source>
</reference>
<evidence type="ECO:0000313" key="4">
    <source>
        <dbReference type="Proteomes" id="UP000069001"/>
    </source>
</evidence>
<dbReference type="GO" id="GO:0016491">
    <property type="term" value="F:oxidoreductase activity"/>
    <property type="evidence" value="ECO:0007669"/>
    <property type="project" value="InterPro"/>
</dbReference>
<gene>
    <name evidence="3" type="ORF">WS90_37170</name>
</gene>
<dbReference type="Pfam" id="PF01593">
    <property type="entry name" value="Amino_oxidase"/>
    <property type="match status" value="1"/>
</dbReference>